<dbReference type="GO" id="GO:0005840">
    <property type="term" value="C:ribosome"/>
    <property type="evidence" value="ECO:0007669"/>
    <property type="project" value="UniProtKB-KW"/>
</dbReference>
<dbReference type="SUPFAM" id="SSF54814">
    <property type="entry name" value="Prokaryotic type KH domain (KH-domain type II)"/>
    <property type="match status" value="1"/>
</dbReference>
<evidence type="ECO:0000256" key="7">
    <source>
        <dbReference type="ARBA" id="ARBA00035257"/>
    </source>
</evidence>
<evidence type="ECO:0000256" key="6">
    <source>
        <dbReference type="ARBA" id="ARBA00024998"/>
    </source>
</evidence>
<evidence type="ECO:0000256" key="5">
    <source>
        <dbReference type="ARBA" id="ARBA00023274"/>
    </source>
</evidence>
<evidence type="ECO:0000313" key="10">
    <source>
        <dbReference type="EMBL" id="RZF22929.1"/>
    </source>
</evidence>
<protein>
    <recommendedName>
        <fullName evidence="7 8">Small ribosomal subunit protein uS3</fullName>
    </recommendedName>
</protein>
<evidence type="ECO:0000313" key="11">
    <source>
        <dbReference type="Proteomes" id="UP000443582"/>
    </source>
</evidence>
<evidence type="ECO:0000256" key="1">
    <source>
        <dbReference type="ARBA" id="ARBA00010761"/>
    </source>
</evidence>
<evidence type="ECO:0000259" key="9">
    <source>
        <dbReference type="PROSITE" id="PS50823"/>
    </source>
</evidence>
<dbReference type="Pfam" id="PF07650">
    <property type="entry name" value="KH_2"/>
    <property type="match status" value="1"/>
</dbReference>
<evidence type="ECO:0000256" key="8">
    <source>
        <dbReference type="HAMAP-Rule" id="MF_01309"/>
    </source>
</evidence>
<proteinExistence type="inferred from homology"/>
<keyword evidence="5 8" id="KW-0687">Ribonucleoprotein</keyword>
<dbReference type="PANTHER" id="PTHR11760">
    <property type="entry name" value="30S/40S RIBOSOMAL PROTEIN S3"/>
    <property type="match status" value="1"/>
</dbReference>
<dbReference type="InterPro" id="IPR001351">
    <property type="entry name" value="Ribosomal_uS3_C"/>
</dbReference>
<dbReference type="InterPro" id="IPR009019">
    <property type="entry name" value="KH_sf_prok-type"/>
</dbReference>
<dbReference type="EMBL" id="QDKL01000001">
    <property type="protein sequence ID" value="RZF22929.1"/>
    <property type="molecule type" value="Genomic_DNA"/>
</dbReference>
<comment type="caution">
    <text evidence="10">The sequence shown here is derived from an EMBL/GenBank/DDBJ whole genome shotgun (WGS) entry which is preliminary data.</text>
</comment>
<dbReference type="HAMAP" id="MF_01309_B">
    <property type="entry name" value="Ribosomal_uS3_B"/>
    <property type="match status" value="1"/>
</dbReference>
<dbReference type="InterPro" id="IPR015946">
    <property type="entry name" value="KH_dom-like_a/b"/>
</dbReference>
<comment type="subunit">
    <text evidence="8">Part of the 30S ribosomal subunit. Forms a tight complex with proteins S10 and S14.</text>
</comment>
<dbReference type="InterPro" id="IPR057258">
    <property type="entry name" value="Ribosomal_uS3"/>
</dbReference>
<name>A0ABY0IN66_9BACT</name>
<comment type="function">
    <text evidence="6 8">Binds the lower part of the 30S subunit head. Binds mRNA in the 70S ribosome, positioning it for translation.</text>
</comment>
<dbReference type="PROSITE" id="PS50823">
    <property type="entry name" value="KH_TYPE_2"/>
    <property type="match status" value="1"/>
</dbReference>
<dbReference type="InterPro" id="IPR005704">
    <property type="entry name" value="Ribosomal_uS3_bac-typ"/>
</dbReference>
<keyword evidence="3 8" id="KW-0694">RNA-binding</keyword>
<organism evidence="10 11">
    <name type="scientific">Halobacteriovorax vibrionivorans</name>
    <dbReference type="NCBI Taxonomy" id="2152716"/>
    <lineage>
        <taxon>Bacteria</taxon>
        <taxon>Pseudomonadati</taxon>
        <taxon>Bdellovibrionota</taxon>
        <taxon>Bacteriovoracia</taxon>
        <taxon>Bacteriovoracales</taxon>
        <taxon>Halobacteriovoraceae</taxon>
        <taxon>Halobacteriovorax</taxon>
    </lineage>
</organism>
<keyword evidence="2 8" id="KW-0699">rRNA-binding</keyword>
<keyword evidence="4 8" id="KW-0689">Ribosomal protein</keyword>
<dbReference type="RefSeq" id="WP_114705870.1">
    <property type="nucleotide sequence ID" value="NZ_QDKL01000001.1"/>
</dbReference>
<comment type="similarity">
    <text evidence="1 8">Belongs to the universal ribosomal protein uS3 family.</text>
</comment>
<dbReference type="SUPFAM" id="SSF54821">
    <property type="entry name" value="Ribosomal protein S3 C-terminal domain"/>
    <property type="match status" value="1"/>
</dbReference>
<dbReference type="Pfam" id="PF00189">
    <property type="entry name" value="Ribosomal_S3_C"/>
    <property type="match status" value="1"/>
</dbReference>
<dbReference type="CDD" id="cd02412">
    <property type="entry name" value="KH-II_30S_S3"/>
    <property type="match status" value="1"/>
</dbReference>
<dbReference type="Gene3D" id="3.30.1140.32">
    <property type="entry name" value="Ribosomal protein S3, C-terminal domain"/>
    <property type="match status" value="1"/>
</dbReference>
<dbReference type="SMART" id="SM00322">
    <property type="entry name" value="KH"/>
    <property type="match status" value="1"/>
</dbReference>
<dbReference type="Gene3D" id="3.30.300.20">
    <property type="match status" value="1"/>
</dbReference>
<sequence>MGQKVHPYGFRLGYIKSWHSNWFANDQEYGETLHEDLAIRNYIEKNMKNASVANIELSRTSNQVKVTVYTAKPGVAIGKKGAGIEKIRNDLKKLTKGTLIFNIAEVKRPDAEAKLIAENIAGQLEKRVAFRRAMKKVMQSAFRAGVKGIRVRTAGRLGGAEMARAEGYTERKVPLHTLRADIDYNTAEAQTTYGIIGVKVWVYKGEIYK</sequence>
<dbReference type="PANTHER" id="PTHR11760:SF19">
    <property type="entry name" value="SMALL RIBOSOMAL SUBUNIT PROTEIN US3C"/>
    <property type="match status" value="1"/>
</dbReference>
<gene>
    <name evidence="8" type="primary">rpsC</name>
    <name evidence="10" type="ORF">DAY19_03900</name>
</gene>
<dbReference type="Proteomes" id="UP000443582">
    <property type="component" value="Unassembled WGS sequence"/>
</dbReference>
<dbReference type="InterPro" id="IPR036419">
    <property type="entry name" value="Ribosomal_S3_C_sf"/>
</dbReference>
<accession>A0ABY0IN66</accession>
<dbReference type="InterPro" id="IPR004087">
    <property type="entry name" value="KH_dom"/>
</dbReference>
<evidence type="ECO:0000256" key="2">
    <source>
        <dbReference type="ARBA" id="ARBA00022730"/>
    </source>
</evidence>
<reference evidence="11" key="1">
    <citation type="journal article" date="2019" name="Int. J. Syst. Evol. Microbiol.">
        <title>Halobacteriovorax valvorus sp. nov., a novel prokaryotic predator isolated from coastal seawater of China.</title>
        <authorList>
            <person name="Chen M.-X."/>
        </authorList>
    </citation>
    <scope>NUCLEOTIDE SEQUENCE [LARGE SCALE GENOMIC DNA]</scope>
    <source>
        <strain evidence="11">BL9</strain>
    </source>
</reference>
<dbReference type="InterPro" id="IPR004044">
    <property type="entry name" value="KH_dom_type_2"/>
</dbReference>
<keyword evidence="11" id="KW-1185">Reference proteome</keyword>
<dbReference type="NCBIfam" id="TIGR01009">
    <property type="entry name" value="rpsC_bact"/>
    <property type="match status" value="1"/>
</dbReference>
<evidence type="ECO:0000256" key="4">
    <source>
        <dbReference type="ARBA" id="ARBA00022980"/>
    </source>
</evidence>
<evidence type="ECO:0000256" key="3">
    <source>
        <dbReference type="ARBA" id="ARBA00022884"/>
    </source>
</evidence>
<feature type="domain" description="KH type-2" evidence="9">
    <location>
        <begin position="39"/>
        <end position="107"/>
    </location>
</feature>